<gene>
    <name evidence="1" type="ORF">K0M31_018650</name>
</gene>
<dbReference type="AlphaFoldDB" id="A0AA40KRW6"/>
<dbReference type="Proteomes" id="UP001177670">
    <property type="component" value="Unassembled WGS sequence"/>
</dbReference>
<name>A0AA40KRW6_9HYME</name>
<comment type="caution">
    <text evidence="1">The sequence shown here is derived from an EMBL/GenBank/DDBJ whole genome shotgun (WGS) entry which is preliminary data.</text>
</comment>
<dbReference type="EMBL" id="JAHYIQ010000007">
    <property type="protein sequence ID" value="KAK1130523.1"/>
    <property type="molecule type" value="Genomic_DNA"/>
</dbReference>
<evidence type="ECO:0000313" key="1">
    <source>
        <dbReference type="EMBL" id="KAK1130523.1"/>
    </source>
</evidence>
<keyword evidence="2" id="KW-1185">Reference proteome</keyword>
<accession>A0AA40KRW6</accession>
<sequence>MFAKGKTWSTLIETNPSLCEVESYVRTMDQLKIQTQEERRRIERVLGKSRSFLFYQATYRLGKKEGKEEEEKVKEDQRCLFLRSVREGHEGLKRSWKRHERVTCDGGKRMAERGGRLTAASGCGPRMRNFIMYAVICVTSHRVDLHANSSASWPARYAFRLIPVVISVGVISR</sequence>
<reference evidence="1" key="1">
    <citation type="submission" date="2021-10" db="EMBL/GenBank/DDBJ databases">
        <title>Melipona bicolor Genome sequencing and assembly.</title>
        <authorList>
            <person name="Araujo N.S."/>
            <person name="Arias M.C."/>
        </authorList>
    </citation>
    <scope>NUCLEOTIDE SEQUENCE</scope>
    <source>
        <strain evidence="1">USP_2M_L1-L4_2017</strain>
        <tissue evidence="1">Whole body</tissue>
    </source>
</reference>
<organism evidence="1 2">
    <name type="scientific">Melipona bicolor</name>
    <dbReference type="NCBI Taxonomy" id="60889"/>
    <lineage>
        <taxon>Eukaryota</taxon>
        <taxon>Metazoa</taxon>
        <taxon>Ecdysozoa</taxon>
        <taxon>Arthropoda</taxon>
        <taxon>Hexapoda</taxon>
        <taxon>Insecta</taxon>
        <taxon>Pterygota</taxon>
        <taxon>Neoptera</taxon>
        <taxon>Endopterygota</taxon>
        <taxon>Hymenoptera</taxon>
        <taxon>Apocrita</taxon>
        <taxon>Aculeata</taxon>
        <taxon>Apoidea</taxon>
        <taxon>Anthophila</taxon>
        <taxon>Apidae</taxon>
        <taxon>Melipona</taxon>
    </lineage>
</organism>
<protein>
    <submittedName>
        <fullName evidence="1">Uncharacterized protein</fullName>
    </submittedName>
</protein>
<evidence type="ECO:0000313" key="2">
    <source>
        <dbReference type="Proteomes" id="UP001177670"/>
    </source>
</evidence>
<proteinExistence type="predicted"/>